<dbReference type="GO" id="GO:0046589">
    <property type="term" value="F:ribonuclease T1 activity"/>
    <property type="evidence" value="ECO:0007669"/>
    <property type="project" value="UniProtKB-EC"/>
</dbReference>
<dbReference type="Gene3D" id="3.10.450.30">
    <property type="entry name" value="Microbial ribonucleases"/>
    <property type="match status" value="1"/>
</dbReference>
<reference evidence="10 11" key="1">
    <citation type="submission" date="2019-07" db="EMBL/GenBank/DDBJ databases">
        <title>Finished genome of Venturia effusa.</title>
        <authorList>
            <person name="Young C.A."/>
            <person name="Cox M.P."/>
            <person name="Ganley A.R.D."/>
            <person name="David W.J."/>
        </authorList>
    </citation>
    <scope>NUCLEOTIDE SEQUENCE [LARGE SCALE GENOMIC DNA]</scope>
    <source>
        <strain evidence="11">albino</strain>
    </source>
</reference>
<keyword evidence="4" id="KW-0255">Endonuclease</keyword>
<keyword evidence="6" id="KW-1015">Disulfide bond</keyword>
<protein>
    <recommendedName>
        <fullName evidence="2">ribonuclease T1</fullName>
        <ecNumber evidence="2">4.6.1.24</ecNumber>
    </recommendedName>
</protein>
<keyword evidence="5" id="KW-0378">Hydrolase</keyword>
<dbReference type="PANTHER" id="PTHR42104:SF1">
    <property type="entry name" value="EXTRACELLULAR GUANYL-SPECIFIC RIBONUCLEASE RNTA (AFU_ORTHOLOGUE AFUA_4G03230)"/>
    <property type="match status" value="1"/>
</dbReference>
<proteinExistence type="inferred from homology"/>
<feature type="chain" id="PRO_5022146419" description="ribonuclease T1" evidence="9">
    <location>
        <begin position="16"/>
        <end position="126"/>
    </location>
</feature>
<accession>A0A517L164</accession>
<evidence type="ECO:0000256" key="7">
    <source>
        <dbReference type="ARBA" id="ARBA00023239"/>
    </source>
</evidence>
<dbReference type="Pfam" id="PF00545">
    <property type="entry name" value="Ribonuclease"/>
    <property type="match status" value="1"/>
</dbReference>
<evidence type="ECO:0000256" key="6">
    <source>
        <dbReference type="ARBA" id="ARBA00023157"/>
    </source>
</evidence>
<dbReference type="GO" id="GO:0003723">
    <property type="term" value="F:RNA binding"/>
    <property type="evidence" value="ECO:0007669"/>
    <property type="project" value="InterPro"/>
</dbReference>
<feature type="signal peptide" evidence="9">
    <location>
        <begin position="1"/>
        <end position="15"/>
    </location>
</feature>
<name>A0A517L164_9PEZI</name>
<dbReference type="InterPro" id="IPR016191">
    <property type="entry name" value="Ribonuclease/ribotoxin"/>
</dbReference>
<evidence type="ECO:0000256" key="9">
    <source>
        <dbReference type="SAM" id="SignalP"/>
    </source>
</evidence>
<gene>
    <name evidence="10" type="ORF">FKW77_004329</name>
</gene>
<dbReference type="EMBL" id="CP042187">
    <property type="protein sequence ID" value="QDS69368.1"/>
    <property type="molecule type" value="Genomic_DNA"/>
</dbReference>
<evidence type="ECO:0000256" key="1">
    <source>
        <dbReference type="ARBA" id="ARBA00009006"/>
    </source>
</evidence>
<keyword evidence="9" id="KW-0732">Signal</keyword>
<comment type="similarity">
    <text evidence="1">Belongs to the ribonuclease N1/T1 family.</text>
</comment>
<organism evidence="10 11">
    <name type="scientific">Venturia effusa</name>
    <dbReference type="NCBI Taxonomy" id="50376"/>
    <lineage>
        <taxon>Eukaryota</taxon>
        <taxon>Fungi</taxon>
        <taxon>Dikarya</taxon>
        <taxon>Ascomycota</taxon>
        <taxon>Pezizomycotina</taxon>
        <taxon>Dothideomycetes</taxon>
        <taxon>Pleosporomycetidae</taxon>
        <taxon>Venturiales</taxon>
        <taxon>Venturiaceae</taxon>
        <taxon>Venturia</taxon>
    </lineage>
</organism>
<keyword evidence="7" id="KW-0456">Lyase</keyword>
<dbReference type="AlphaFoldDB" id="A0A517L164"/>
<dbReference type="PANTHER" id="PTHR42104">
    <property type="entry name" value="EXTRACELLULAR GUANYL-SPECIFIC RIBONUCLEASE RNTA (AFU_ORTHOLOGUE AFUA_4G03230)"/>
    <property type="match status" value="1"/>
</dbReference>
<evidence type="ECO:0000313" key="10">
    <source>
        <dbReference type="EMBL" id="QDS69368.1"/>
    </source>
</evidence>
<dbReference type="SUPFAM" id="SSF53933">
    <property type="entry name" value="Microbial ribonucleases"/>
    <property type="match status" value="1"/>
</dbReference>
<sequence>MRLFIISLSALLATALPAPQTTCGTQKYTAAQITAAKNAACNYVRQGTTAGSSKYPESYQDREGFTFHGVDGPYYEFPILSSGKVYSGGSPGADRIIINDDCILAGEITHTGSSVTNGFVGCAGTS</sequence>
<evidence type="ECO:0000256" key="8">
    <source>
        <dbReference type="ARBA" id="ARBA00034015"/>
    </source>
</evidence>
<dbReference type="GO" id="GO:0016787">
    <property type="term" value="F:hydrolase activity"/>
    <property type="evidence" value="ECO:0007669"/>
    <property type="project" value="UniProtKB-KW"/>
</dbReference>
<evidence type="ECO:0000256" key="2">
    <source>
        <dbReference type="ARBA" id="ARBA00012549"/>
    </source>
</evidence>
<keyword evidence="11" id="KW-1185">Reference proteome</keyword>
<evidence type="ECO:0000313" key="11">
    <source>
        <dbReference type="Proteomes" id="UP000316270"/>
    </source>
</evidence>
<dbReference type="Proteomes" id="UP000316270">
    <property type="component" value="Chromosome 3"/>
</dbReference>
<dbReference type="OrthoDB" id="5425539at2759"/>
<keyword evidence="3" id="KW-0540">Nuclease</keyword>
<dbReference type="InterPro" id="IPR000026">
    <property type="entry name" value="N1-like"/>
</dbReference>
<evidence type="ECO:0000256" key="3">
    <source>
        <dbReference type="ARBA" id="ARBA00022722"/>
    </source>
</evidence>
<evidence type="ECO:0000256" key="4">
    <source>
        <dbReference type="ARBA" id="ARBA00022759"/>
    </source>
</evidence>
<dbReference type="EC" id="4.6.1.24" evidence="2"/>
<evidence type="ECO:0000256" key="5">
    <source>
        <dbReference type="ARBA" id="ARBA00022801"/>
    </source>
</evidence>
<comment type="catalytic activity">
    <reaction evidence="8">
        <text>[RNA] containing guanosine + H2O = an [RNA fragment]-3'-guanosine-3'-phosphate + a 5'-hydroxy-ribonucleotide-3'-[RNA fragment].</text>
        <dbReference type="EC" id="4.6.1.24"/>
    </reaction>
</comment>